<name>A0A3A1U3W1_9MICO</name>
<dbReference type="AlphaFoldDB" id="A0A3A1U3W1"/>
<evidence type="ECO:0000313" key="1">
    <source>
        <dbReference type="EMBL" id="RIX31221.1"/>
    </source>
</evidence>
<dbReference type="InterPro" id="IPR021408">
    <property type="entry name" value="DUF3046"/>
</dbReference>
<dbReference type="EMBL" id="QXTG01000001">
    <property type="protein sequence ID" value="RIX31221.1"/>
    <property type="molecule type" value="Genomic_DNA"/>
</dbReference>
<organism evidence="1 2">
    <name type="scientific">Amnibacterium setariae</name>
    <dbReference type="NCBI Taxonomy" id="2306585"/>
    <lineage>
        <taxon>Bacteria</taxon>
        <taxon>Bacillati</taxon>
        <taxon>Actinomycetota</taxon>
        <taxon>Actinomycetes</taxon>
        <taxon>Micrococcales</taxon>
        <taxon>Microbacteriaceae</taxon>
        <taxon>Amnibacterium</taxon>
    </lineage>
</organism>
<comment type="caution">
    <text evidence="1">The sequence shown here is derived from an EMBL/GenBank/DDBJ whole genome shotgun (WGS) entry which is preliminary data.</text>
</comment>
<sequence length="73" mass="8026">MKVSEFRLAVDDEFGEQQGRVLVSELVIDELGGRTAQQALAAGVPTGDVWVALCRANDVPRDRWHGRGRPVHS</sequence>
<evidence type="ECO:0000313" key="2">
    <source>
        <dbReference type="Proteomes" id="UP000265742"/>
    </source>
</evidence>
<protein>
    <submittedName>
        <fullName evidence="1">DUF3046 domain-containing protein</fullName>
    </submittedName>
</protein>
<dbReference type="OrthoDB" id="3215033at2"/>
<reference evidence="2" key="1">
    <citation type="submission" date="2018-09" db="EMBL/GenBank/DDBJ databases">
        <authorList>
            <person name="Kim I."/>
        </authorList>
    </citation>
    <scope>NUCLEOTIDE SEQUENCE [LARGE SCALE GENOMIC DNA]</scope>
    <source>
        <strain evidence="2">DD4a</strain>
    </source>
</reference>
<dbReference type="Pfam" id="PF11248">
    <property type="entry name" value="DUF3046"/>
    <property type="match status" value="1"/>
</dbReference>
<dbReference type="RefSeq" id="WP_119481583.1">
    <property type="nucleotide sequence ID" value="NZ_QXTG01000001.1"/>
</dbReference>
<keyword evidence="2" id="KW-1185">Reference proteome</keyword>
<proteinExistence type="predicted"/>
<accession>A0A3A1U3W1</accession>
<dbReference type="Proteomes" id="UP000265742">
    <property type="component" value="Unassembled WGS sequence"/>
</dbReference>
<gene>
    <name evidence="1" type="ORF">D1781_07660</name>
</gene>